<dbReference type="Proteomes" id="UP000265520">
    <property type="component" value="Unassembled WGS sequence"/>
</dbReference>
<evidence type="ECO:0000256" key="3">
    <source>
        <dbReference type="SAM" id="MobiDB-lite"/>
    </source>
</evidence>
<dbReference type="PROSITE" id="PS50072">
    <property type="entry name" value="CSA_PPIASE_2"/>
    <property type="match status" value="1"/>
</dbReference>
<protein>
    <recommendedName>
        <fullName evidence="2">Peptidyl-prolyl cis-trans isomerase</fullName>
        <shortName evidence="2">PPIase</shortName>
        <ecNumber evidence="2">5.2.1.8</ecNumber>
    </recommendedName>
</protein>
<evidence type="ECO:0000256" key="1">
    <source>
        <dbReference type="ARBA" id="ARBA00007365"/>
    </source>
</evidence>
<dbReference type="GO" id="GO:0016018">
    <property type="term" value="F:cyclosporin A binding"/>
    <property type="evidence" value="ECO:0007669"/>
    <property type="project" value="TreeGrafter"/>
</dbReference>
<comment type="caution">
    <text evidence="5">The sequence shown here is derived from an EMBL/GenBank/DDBJ whole genome shotgun (WGS) entry which is preliminary data.</text>
</comment>
<dbReference type="AlphaFoldDB" id="A0A392NFN5"/>
<dbReference type="InterPro" id="IPR002130">
    <property type="entry name" value="Cyclophilin-type_PPIase_dom"/>
</dbReference>
<comment type="function">
    <text evidence="2">PPIases accelerate the folding of proteins. It catalyzes the cis-trans isomerization of proline imidic peptide bonds in oligopeptides.</text>
</comment>
<feature type="domain" description="PPIase cyclophilin-type" evidence="4">
    <location>
        <begin position="1"/>
        <end position="91"/>
    </location>
</feature>
<dbReference type="GO" id="GO:0005737">
    <property type="term" value="C:cytoplasm"/>
    <property type="evidence" value="ECO:0007669"/>
    <property type="project" value="TreeGrafter"/>
</dbReference>
<dbReference type="EMBL" id="LXQA010036340">
    <property type="protein sequence ID" value="MCH97955.1"/>
    <property type="molecule type" value="Genomic_DNA"/>
</dbReference>
<name>A0A392NFN5_9FABA</name>
<dbReference type="PRINTS" id="PR00153">
    <property type="entry name" value="CSAPPISMRASE"/>
</dbReference>
<evidence type="ECO:0000313" key="5">
    <source>
        <dbReference type="EMBL" id="MCH97955.1"/>
    </source>
</evidence>
<dbReference type="GO" id="GO:0003755">
    <property type="term" value="F:peptidyl-prolyl cis-trans isomerase activity"/>
    <property type="evidence" value="ECO:0007669"/>
    <property type="project" value="UniProtKB-UniRule"/>
</dbReference>
<comment type="similarity">
    <text evidence="1 2">Belongs to the cyclophilin-type PPIase family.</text>
</comment>
<dbReference type="PANTHER" id="PTHR11071">
    <property type="entry name" value="PEPTIDYL-PROLYL CIS-TRANS ISOMERASE"/>
    <property type="match status" value="1"/>
</dbReference>
<proteinExistence type="inferred from homology"/>
<keyword evidence="2" id="KW-0697">Rotamase</keyword>
<gene>
    <name evidence="5" type="ORF">A2U01_0018953</name>
</gene>
<sequence length="125" mass="14021">TGGESIYGSNFPDESPRLKHDAPGLLSMAIADRDTLGSHFMITLKADHHLDRKHVVFGKLVEGHHVLKRIEDVGDDEGHPAVTVKIINCGEYNDDEERERERERDPRNAEEGEINAKCLPLQKGQ</sequence>
<dbReference type="EC" id="5.2.1.8" evidence="2"/>
<feature type="region of interest" description="Disordered" evidence="3">
    <location>
        <begin position="90"/>
        <end position="125"/>
    </location>
</feature>
<dbReference type="Pfam" id="PF00160">
    <property type="entry name" value="Pro_isomerase"/>
    <property type="match status" value="1"/>
</dbReference>
<keyword evidence="6" id="KW-1185">Reference proteome</keyword>
<evidence type="ECO:0000259" key="4">
    <source>
        <dbReference type="PROSITE" id="PS50072"/>
    </source>
</evidence>
<dbReference type="InterPro" id="IPR029000">
    <property type="entry name" value="Cyclophilin-like_dom_sf"/>
</dbReference>
<feature type="non-terminal residue" evidence="5">
    <location>
        <position position="1"/>
    </location>
</feature>
<keyword evidence="2" id="KW-0413">Isomerase</keyword>
<dbReference type="GO" id="GO:0006457">
    <property type="term" value="P:protein folding"/>
    <property type="evidence" value="ECO:0007669"/>
    <property type="project" value="TreeGrafter"/>
</dbReference>
<comment type="catalytic activity">
    <reaction evidence="2">
        <text>[protein]-peptidylproline (omega=180) = [protein]-peptidylproline (omega=0)</text>
        <dbReference type="Rhea" id="RHEA:16237"/>
        <dbReference type="Rhea" id="RHEA-COMP:10747"/>
        <dbReference type="Rhea" id="RHEA-COMP:10748"/>
        <dbReference type="ChEBI" id="CHEBI:83833"/>
        <dbReference type="ChEBI" id="CHEBI:83834"/>
        <dbReference type="EC" id="5.2.1.8"/>
    </reaction>
</comment>
<dbReference type="PANTHER" id="PTHR11071:SF561">
    <property type="entry name" value="PEPTIDYL-PROLYL CIS-TRANS ISOMERASE D-RELATED"/>
    <property type="match status" value="1"/>
</dbReference>
<evidence type="ECO:0000256" key="2">
    <source>
        <dbReference type="RuleBase" id="RU363019"/>
    </source>
</evidence>
<feature type="compositionally biased region" description="Basic and acidic residues" evidence="3">
    <location>
        <begin position="99"/>
        <end position="110"/>
    </location>
</feature>
<dbReference type="Gene3D" id="2.40.100.10">
    <property type="entry name" value="Cyclophilin-like"/>
    <property type="match status" value="1"/>
</dbReference>
<dbReference type="SUPFAM" id="SSF50891">
    <property type="entry name" value="Cyclophilin-like"/>
    <property type="match status" value="1"/>
</dbReference>
<evidence type="ECO:0000313" key="6">
    <source>
        <dbReference type="Proteomes" id="UP000265520"/>
    </source>
</evidence>
<organism evidence="5 6">
    <name type="scientific">Trifolium medium</name>
    <dbReference type="NCBI Taxonomy" id="97028"/>
    <lineage>
        <taxon>Eukaryota</taxon>
        <taxon>Viridiplantae</taxon>
        <taxon>Streptophyta</taxon>
        <taxon>Embryophyta</taxon>
        <taxon>Tracheophyta</taxon>
        <taxon>Spermatophyta</taxon>
        <taxon>Magnoliopsida</taxon>
        <taxon>eudicotyledons</taxon>
        <taxon>Gunneridae</taxon>
        <taxon>Pentapetalae</taxon>
        <taxon>rosids</taxon>
        <taxon>fabids</taxon>
        <taxon>Fabales</taxon>
        <taxon>Fabaceae</taxon>
        <taxon>Papilionoideae</taxon>
        <taxon>50 kb inversion clade</taxon>
        <taxon>NPAAA clade</taxon>
        <taxon>Hologalegina</taxon>
        <taxon>IRL clade</taxon>
        <taxon>Trifolieae</taxon>
        <taxon>Trifolium</taxon>
    </lineage>
</organism>
<reference evidence="5 6" key="1">
    <citation type="journal article" date="2018" name="Front. Plant Sci.">
        <title>Red Clover (Trifolium pratense) and Zigzag Clover (T. medium) - A Picture of Genomic Similarities and Differences.</title>
        <authorList>
            <person name="Dluhosova J."/>
            <person name="Istvanek J."/>
            <person name="Nedelnik J."/>
            <person name="Repkova J."/>
        </authorList>
    </citation>
    <scope>NUCLEOTIDE SEQUENCE [LARGE SCALE GENOMIC DNA]</scope>
    <source>
        <strain evidence="6">cv. 10/8</strain>
        <tissue evidence="5">Leaf</tissue>
    </source>
</reference>
<accession>A0A392NFN5</accession>